<evidence type="ECO:0000313" key="1">
    <source>
        <dbReference type="EMBL" id="MFD2414941.1"/>
    </source>
</evidence>
<evidence type="ECO:0000313" key="2">
    <source>
        <dbReference type="Proteomes" id="UP001597417"/>
    </source>
</evidence>
<dbReference type="EMBL" id="JBHUKR010000002">
    <property type="protein sequence ID" value="MFD2414941.1"/>
    <property type="molecule type" value="Genomic_DNA"/>
</dbReference>
<proteinExistence type="predicted"/>
<organism evidence="1 2">
    <name type="scientific">Amycolatopsis pigmentata</name>
    <dbReference type="NCBI Taxonomy" id="450801"/>
    <lineage>
        <taxon>Bacteria</taxon>
        <taxon>Bacillati</taxon>
        <taxon>Actinomycetota</taxon>
        <taxon>Actinomycetes</taxon>
        <taxon>Pseudonocardiales</taxon>
        <taxon>Pseudonocardiaceae</taxon>
        <taxon>Amycolatopsis</taxon>
    </lineage>
</organism>
<dbReference type="Pfam" id="PF01244">
    <property type="entry name" value="Peptidase_M19"/>
    <property type="match status" value="1"/>
</dbReference>
<dbReference type="SUPFAM" id="SSF51556">
    <property type="entry name" value="Metallo-dependent hydrolases"/>
    <property type="match status" value="1"/>
</dbReference>
<accession>A0ABW5FLP3</accession>
<dbReference type="RefSeq" id="WP_378260260.1">
    <property type="nucleotide sequence ID" value="NZ_JBHUKR010000002.1"/>
</dbReference>
<sequence>MSDSMTIFNGVGASWFEDLSPEFLDESVKLGVSAVGCTANDTWDDTLEAMENLQAVKEVVRKHAQSYVIETKRDLENGIAANQVGVLLGFQNPKALSDSMNYLEAFADMGLRCCALAFRDNSYYGCGFSAEPDGGLSVVGERAVRVMNRRGVVVDLSHVGDKTALDAVELSEHPAIFSHSMSRSLMAAGPKVEWAGVKNNAVRRAAPDELVIAAAAKGGVICPDARMAGNLDNFLTHIDHFVNLVGADHVGLTAQDDWHRSKKDAHRIQPYLPGYDSKAGKNDRTFDIEYRIYRMEDQLGPAVLDRNAVIAELLTRYSREDLAKIAGGNLLRVLRTVLPD</sequence>
<dbReference type="PANTHER" id="PTHR10443">
    <property type="entry name" value="MICROSOMAL DIPEPTIDASE"/>
    <property type="match status" value="1"/>
</dbReference>
<keyword evidence="2" id="KW-1185">Reference proteome</keyword>
<dbReference type="PANTHER" id="PTHR10443:SF12">
    <property type="entry name" value="DIPEPTIDASE"/>
    <property type="match status" value="1"/>
</dbReference>
<dbReference type="InterPro" id="IPR032466">
    <property type="entry name" value="Metal_Hydrolase"/>
</dbReference>
<dbReference type="Proteomes" id="UP001597417">
    <property type="component" value="Unassembled WGS sequence"/>
</dbReference>
<dbReference type="Gene3D" id="3.20.20.140">
    <property type="entry name" value="Metal-dependent hydrolases"/>
    <property type="match status" value="1"/>
</dbReference>
<reference evidence="2" key="1">
    <citation type="journal article" date="2019" name="Int. J. Syst. Evol. Microbiol.">
        <title>The Global Catalogue of Microorganisms (GCM) 10K type strain sequencing project: providing services to taxonomists for standard genome sequencing and annotation.</title>
        <authorList>
            <consortium name="The Broad Institute Genomics Platform"/>
            <consortium name="The Broad Institute Genome Sequencing Center for Infectious Disease"/>
            <person name="Wu L."/>
            <person name="Ma J."/>
        </authorList>
    </citation>
    <scope>NUCLEOTIDE SEQUENCE [LARGE SCALE GENOMIC DNA]</scope>
    <source>
        <strain evidence="2">CGMCC 4.7645</strain>
    </source>
</reference>
<name>A0ABW5FLP3_9PSEU</name>
<dbReference type="PROSITE" id="PS51365">
    <property type="entry name" value="RENAL_DIPEPTIDASE_2"/>
    <property type="match status" value="1"/>
</dbReference>
<protein>
    <submittedName>
        <fullName evidence="1">Dipeptidase</fullName>
    </submittedName>
</protein>
<dbReference type="InterPro" id="IPR008257">
    <property type="entry name" value="Pept_M19"/>
</dbReference>
<gene>
    <name evidence="1" type="ORF">ACFSXZ_01220</name>
</gene>
<comment type="caution">
    <text evidence="1">The sequence shown here is derived from an EMBL/GenBank/DDBJ whole genome shotgun (WGS) entry which is preliminary data.</text>
</comment>